<evidence type="ECO:0000259" key="16">
    <source>
        <dbReference type="PROSITE" id="PS50014"/>
    </source>
</evidence>
<feature type="region of interest" description="Disordered" evidence="14">
    <location>
        <begin position="1665"/>
        <end position="1724"/>
    </location>
</feature>
<keyword evidence="11 13" id="KW-0103">Bromodomain</keyword>
<keyword evidence="7" id="KW-0479">Metal-binding</keyword>
<dbReference type="PROSITE" id="PS01359">
    <property type="entry name" value="ZF_PHD_1"/>
    <property type="match status" value="1"/>
</dbReference>
<dbReference type="InterPro" id="IPR019786">
    <property type="entry name" value="Zinc_finger_PHD-type_CS"/>
</dbReference>
<evidence type="ECO:0000256" key="13">
    <source>
        <dbReference type="PROSITE-ProRule" id="PRU00035"/>
    </source>
</evidence>
<feature type="region of interest" description="Disordered" evidence="14">
    <location>
        <begin position="1738"/>
        <end position="1762"/>
    </location>
</feature>
<dbReference type="InterPro" id="IPR006560">
    <property type="entry name" value="AWS_dom"/>
</dbReference>
<feature type="domain" description="AWS" evidence="20">
    <location>
        <begin position="1824"/>
        <end position="1875"/>
    </location>
</feature>
<evidence type="ECO:0000259" key="20">
    <source>
        <dbReference type="PROSITE" id="PS51215"/>
    </source>
</evidence>
<feature type="domain" description="SET" evidence="17">
    <location>
        <begin position="1878"/>
        <end position="1994"/>
    </location>
</feature>
<evidence type="ECO:0000259" key="19">
    <source>
        <dbReference type="PROSITE" id="PS51038"/>
    </source>
</evidence>
<keyword evidence="3" id="KW-0158">Chromosome</keyword>
<evidence type="ECO:0000256" key="7">
    <source>
        <dbReference type="ARBA" id="ARBA00022723"/>
    </source>
</evidence>
<feature type="region of interest" description="Disordered" evidence="14">
    <location>
        <begin position="1401"/>
        <end position="1449"/>
    </location>
</feature>
<dbReference type="InterPro" id="IPR017956">
    <property type="entry name" value="AT_hook_DNA-bd_motif"/>
</dbReference>
<feature type="compositionally biased region" description="Polar residues" evidence="14">
    <location>
        <begin position="973"/>
        <end position="1004"/>
    </location>
</feature>
<evidence type="ECO:0000256" key="11">
    <source>
        <dbReference type="ARBA" id="ARBA00023117"/>
    </source>
</evidence>
<evidence type="ECO:0000256" key="8">
    <source>
        <dbReference type="ARBA" id="ARBA00022771"/>
    </source>
</evidence>
<dbReference type="InterPro" id="IPR011011">
    <property type="entry name" value="Znf_FYVE_PHD"/>
</dbReference>
<feature type="region of interest" description="Disordered" evidence="14">
    <location>
        <begin position="785"/>
        <end position="842"/>
    </location>
</feature>
<name>A0ABM0M1Y8_SACKO</name>
<keyword evidence="4" id="KW-0489">Methyltransferase</keyword>
<keyword evidence="5" id="KW-0808">Transferase</keyword>
<dbReference type="InterPro" id="IPR036427">
    <property type="entry name" value="Bromodomain-like_sf"/>
</dbReference>
<dbReference type="PROSITE" id="PS50868">
    <property type="entry name" value="POST_SET"/>
    <property type="match status" value="1"/>
</dbReference>
<evidence type="ECO:0000259" key="18">
    <source>
        <dbReference type="PROSITE" id="PS50868"/>
    </source>
</evidence>
<sequence length="2667" mass="299826">MPKGWTLLGLDCFGALSGAFGLDIMEQSLPLFNGHSMDGGTMEAKNSSFEGISVRPADVDKLGKNDNFSAMDNDKEVREFSVHETNIVEGQVKLKLKTMRPTAKKSLKESPASKASRPSIKITIKPPVTAKSGDCGGNEEAVEAVDNSTVKTVRRRGRSKKAVCSAITRESDVVKHSKEKDVKSIKTVENSLPGCNLVIGISNDSFSAEKPRTLAEKSNTSKNKDSCHQTCAPKNSRTLESRMDNLLMIVPEYKRTQNLTCSGFIDSPESLVSDGLDGFDSLLTVSTCDSITMTTGAIETVNDEDVIGTVGGGTGEDTGTNLPIPIDTGMVIEICEDVEGTGPVITEDDSIDFGYRSYAHNFGADAVMSEKDSDITPNVTSDEQEIECQVAESASKSTAISKNSATYSVHTGYSPKVKASLQPKQSPKPVKVSPKVRKGKEKLSTPAVEKHSNAPVPEAAATTESHLHHGIKTLGSRKLSVTKQGKQAENPGTKAKTKYSPSKDISDVKGTKSKKSSTAKDSTTQNICSDTCTSVGTKSKKTKLTDKEDVITKSKSATKRKDTKQGCAVAESADIFTEDKLMNFTLEQVIEPDKTITKNVRTKSKPVKSRKKIIESAASAASLPELELEEAVTASKSSSNVPNKPHKRTVRNSKSKKGNNISPKLIDKHGDNVFTTLSVSVEESNNLDGVATVESSRSSPKQSPKSKSKKKKRKFHNDQFDNDVIRDEFVSVSPAHDVHNKKKNSTRTLISKGKRGRPKKKFDQDISLKTVDPCMPNLAAEELFSIQSSPHASHFEKRKEKTPNSKKSRIKNKESSTGKSEYFTKKMGNVVSPTSSRKKKRKIEDVDSLNFVEPVLENEKRDNITVTSGTSPCASSASTQTVSVTASNTSSTEPPKICLKEIAVQTDESSLSYFNHGYMRRYKKLKRSRDFNKKSYSTTKLIRPRTFGFERLSSVEPLAPPQDFPIHSKQKEQTPSPQSETTCTSEETLFSDSGIGTDNNSNSDHSVDKQGHSRRKAMSSTGSDILSDVVEPDMSDVSAPASSFGSHPDHFQDKHHKKHKSHHKKKHKHLRPIHEIDPALQAELDSLLVQMKDLKISKSNRHKLMKGRIGTTLPKNHLSTIAKLNTCFPYMRPLHLTSWTSHKIKKAKHKRSRKMKLKALTRKELKEKRKSKKKLKRKEKKAGMWEGKDKAFKINDFPEMFDHPVFDEEKAEEDFIEDISIDDFPKDAIDDAIDACLAKYIGDDNIVLQTRGKRGRHRKSLENTSKAVSTKEKSRSVRKIGRPRKISSVDDAEANLTSEFFTKELKQLKQKDCVTVEKSSELPSLSTKEQFSKSAKKQGSKKSKETVKKTENSGSLDKSLVQQDANESFLKEPVLSDLSKTTVDDAIESCIMKYTCSQNTNDSDFDDDDDDGDVGFVDSDSSDSDEPLSKIRDHSRRVQRAKAEEEQQLEDSIDKAIEACLQKFTTEEGKKLSLTKSCVSKGSEKTTKINSKQKGCRQLEGTSVVDSFDDLLGTNTGDYCNSSENKVPKKVGKTSKKVHNPPVKSRTKHSAKRQRSRKLLSSALQRQRLAIKKSKLKQKASQEKKKKTNENFVMEDIVAESGLSLEEEYLSQQLSRKGTHRKVVCDDSVIDAINTVVRRAQGQKKASGKNAKLCGLKQKSAVKRRKDCASEIPKKRIKLQNKKTSRAKGINGKTDQKKKANKKDYPGEKKLVTTNKQEPRPPKKKYWKAGIYSDAYKQDLPKGRKNGLTKNGNENHEPSRCDHGLLPAPIHVGKYLREKRVDFSLPYDIWWLHDMDKLPPKNDDSKYKKIRSNIYVDVKPYSGLEAVSCNCMKPTNGIDRGCGDDCINKMVFTECSPNLCPCGDHCSNMSIQKHEWITTLERLPTENRGWGIRTKDAIKSGQFILEYVGEVVSENEFWQRAMKNYQNRRHHYCLNLNSGMVIDGYRMGCEGRFVNHSCEPNCEMQKWSVNGVYRIGLFALKDIQPGSELTYDYNFHAFNLETQQECCCGSDKCRGFIGGKSQAQQRVNGAFKKDKKTASGKTTKRVGRPPKDQDKRKSKETIKKREYRRDESPMKPQQIHLPKPLSVREMNMAADNHIFLLRNIEKVKRMKERLLKAKNNNGPNGMLKESGRDVFMAQFTALKTSRSVRTRRLAAAEENIEVTKIAKLAQVFKDIFTTICEVKDQDGHLIATPLMNLPSKKRNTDYYEKISDPIDLNTVEQNIMTGQYKTVDAFDDDIMRVFSNAELGSKFYGQKIDFTKDIAKLRKAFQVAKCETSDQIEEILGEGSIDGDSNKDCKEKVEDEEEEVIRCLCGLYNDEGLMIQCDKCLVWQHCDCVGVSGSVEHYLCEQCEPRQVPKEIAMVPQPHYATPGCVYYLCLQRDDLKVKQGDCVYLMHDNSQRRNADGTPMRASARISSHISRDKLDVFRVEKLWKNEKGDRFAFGHHYFRPHETHHTPSRKFYHNELFRVPLYEIIPLEAIVGLCCAMDLYTYCKGRPKGFKEEDVYICEYRLDKTAHLFYPIGKTRYAVCTKSYAYDKFDKKIWPKKTYSPHYVPEHFRRGYGGRPTWKSERSGNKDENNDLTKDETREEEVDHMEEDEKSPEERHQEMEEERKAGKKERLNSILLRLLSKLPGKQGKAAVDVTYLLEKGCGKRQRKRPPLALDGFF</sequence>
<dbReference type="Pfam" id="PF17907">
    <property type="entry name" value="AWS"/>
    <property type="match status" value="1"/>
</dbReference>
<dbReference type="SMART" id="SM00570">
    <property type="entry name" value="AWS"/>
    <property type="match status" value="1"/>
</dbReference>
<dbReference type="InterPro" id="IPR001214">
    <property type="entry name" value="SET_dom"/>
</dbReference>
<dbReference type="InterPro" id="IPR046341">
    <property type="entry name" value="SET_dom_sf"/>
</dbReference>
<dbReference type="SMART" id="SM00439">
    <property type="entry name" value="BAH"/>
    <property type="match status" value="1"/>
</dbReference>
<feature type="compositionally biased region" description="Acidic residues" evidence="14">
    <location>
        <begin position="2588"/>
        <end position="2601"/>
    </location>
</feature>
<gene>
    <name evidence="22" type="primary">LOC100373611</name>
</gene>
<feature type="region of interest" description="Disordered" evidence="14">
    <location>
        <begin position="1035"/>
        <end position="1070"/>
    </location>
</feature>
<feature type="compositionally biased region" description="Basic residues" evidence="14">
    <location>
        <begin position="1528"/>
        <end position="1557"/>
    </location>
</feature>
<feature type="region of interest" description="Disordered" evidence="14">
    <location>
        <begin position="416"/>
        <end position="526"/>
    </location>
</feature>
<evidence type="ECO:0000256" key="9">
    <source>
        <dbReference type="ARBA" id="ARBA00022833"/>
    </source>
</evidence>
<keyword evidence="21" id="KW-1185">Reference proteome</keyword>
<dbReference type="InterPro" id="IPR001965">
    <property type="entry name" value="Znf_PHD"/>
</dbReference>
<dbReference type="PROSITE" id="PS50280">
    <property type="entry name" value="SET"/>
    <property type="match status" value="1"/>
</dbReference>
<evidence type="ECO:0000256" key="4">
    <source>
        <dbReference type="ARBA" id="ARBA00022603"/>
    </source>
</evidence>
<dbReference type="InterPro" id="IPR003616">
    <property type="entry name" value="Post-SET_dom"/>
</dbReference>
<dbReference type="SUPFAM" id="SSF57903">
    <property type="entry name" value="FYVE/PHD zinc finger"/>
    <property type="match status" value="1"/>
</dbReference>
<evidence type="ECO:0000256" key="3">
    <source>
        <dbReference type="ARBA" id="ARBA00022454"/>
    </source>
</evidence>
<feature type="compositionally biased region" description="Basic and acidic residues" evidence="14">
    <location>
        <begin position="2049"/>
        <end position="2073"/>
    </location>
</feature>
<feature type="compositionally biased region" description="Basic and acidic residues" evidence="14">
    <location>
        <begin position="1342"/>
        <end position="1351"/>
    </location>
</feature>
<feature type="region of interest" description="Disordered" evidence="14">
    <location>
        <begin position="866"/>
        <end position="893"/>
    </location>
</feature>
<dbReference type="InterPro" id="IPR001025">
    <property type="entry name" value="BAH_dom"/>
</dbReference>
<dbReference type="PANTHER" id="PTHR46147">
    <property type="entry name" value="HISTONE-LYSINE N-METHYLTRANSFERASE ASH1"/>
    <property type="match status" value="1"/>
</dbReference>
<feature type="compositionally biased region" description="Basic residues" evidence="14">
    <location>
        <begin position="644"/>
        <end position="657"/>
    </location>
</feature>
<evidence type="ECO:0000256" key="12">
    <source>
        <dbReference type="ARBA" id="ARBA00023242"/>
    </source>
</evidence>
<feature type="compositionally biased region" description="Polar residues" evidence="14">
    <location>
        <begin position="1352"/>
        <end position="1361"/>
    </location>
</feature>
<organism evidence="21 22">
    <name type="scientific">Saccoglossus kowalevskii</name>
    <name type="common">Acorn worm</name>
    <dbReference type="NCBI Taxonomy" id="10224"/>
    <lineage>
        <taxon>Eukaryota</taxon>
        <taxon>Metazoa</taxon>
        <taxon>Hemichordata</taxon>
        <taxon>Enteropneusta</taxon>
        <taxon>Harrimaniidae</taxon>
        <taxon>Saccoglossus</taxon>
    </lineage>
</organism>
<feature type="region of interest" description="Disordered" evidence="14">
    <location>
        <begin position="956"/>
        <end position="1023"/>
    </location>
</feature>
<keyword evidence="6" id="KW-0949">S-adenosyl-L-methionine</keyword>
<dbReference type="InterPro" id="IPR001487">
    <property type="entry name" value="Bromodomain"/>
</dbReference>
<dbReference type="PROSITE" id="PS51038">
    <property type="entry name" value="BAH"/>
    <property type="match status" value="1"/>
</dbReference>
<feature type="domain" description="Bromo" evidence="16">
    <location>
        <begin position="2186"/>
        <end position="2245"/>
    </location>
</feature>
<protein>
    <submittedName>
        <fullName evidence="22">Histone-lysine N-methyltransferase ASH1L-like</fullName>
    </submittedName>
</protein>
<feature type="compositionally biased region" description="Basic and acidic residues" evidence="14">
    <location>
        <begin position="793"/>
        <end position="803"/>
    </location>
</feature>
<dbReference type="SUPFAM" id="SSF47370">
    <property type="entry name" value="Bromodomain"/>
    <property type="match status" value="1"/>
</dbReference>
<evidence type="ECO:0000259" key="17">
    <source>
        <dbReference type="PROSITE" id="PS50280"/>
    </source>
</evidence>
<dbReference type="RefSeq" id="XP_006814029.1">
    <property type="nucleotide sequence ID" value="XM_006813966.1"/>
</dbReference>
<evidence type="ECO:0000256" key="14">
    <source>
        <dbReference type="SAM" id="MobiDB-lite"/>
    </source>
</evidence>
<feature type="domain" description="Post-SET" evidence="18">
    <location>
        <begin position="2002"/>
        <end position="2018"/>
    </location>
</feature>
<evidence type="ECO:0000256" key="15">
    <source>
        <dbReference type="SAM" id="SignalP"/>
    </source>
</evidence>
<dbReference type="InterPro" id="IPR043319">
    <property type="entry name" value="PHD_ASH1L"/>
</dbReference>
<dbReference type="InterPro" id="IPR043320">
    <property type="entry name" value="Bromo_ASH1L"/>
</dbReference>
<dbReference type="Gene3D" id="2.30.30.490">
    <property type="match status" value="1"/>
</dbReference>
<feature type="region of interest" description="Disordered" evidence="14">
    <location>
        <begin position="211"/>
        <end position="233"/>
    </location>
</feature>
<dbReference type="CDD" id="cd04717">
    <property type="entry name" value="BAH_polybromo"/>
    <property type="match status" value="1"/>
</dbReference>
<dbReference type="SMART" id="SM00249">
    <property type="entry name" value="PHD"/>
    <property type="match status" value="1"/>
</dbReference>
<reference evidence="22" key="1">
    <citation type="submission" date="2025-08" db="UniProtKB">
        <authorList>
            <consortium name="RefSeq"/>
        </authorList>
    </citation>
    <scope>IDENTIFICATION</scope>
    <source>
        <tissue evidence="22">Testes</tissue>
    </source>
</reference>
<feature type="compositionally biased region" description="Basic residues" evidence="14">
    <location>
        <begin position="1675"/>
        <end position="1686"/>
    </location>
</feature>
<dbReference type="CDD" id="cd05525">
    <property type="entry name" value="Bromo_ASH1"/>
    <property type="match status" value="1"/>
</dbReference>
<feature type="region of interest" description="Disordered" evidence="14">
    <location>
        <begin position="1324"/>
        <end position="1361"/>
    </location>
</feature>
<keyword evidence="15" id="KW-0732">Signal</keyword>
<feature type="region of interest" description="Disordered" evidence="14">
    <location>
        <begin position="734"/>
        <end position="767"/>
    </location>
</feature>
<dbReference type="InterPro" id="IPR013083">
    <property type="entry name" value="Znf_RING/FYVE/PHD"/>
</dbReference>
<feature type="compositionally biased region" description="Acidic residues" evidence="14">
    <location>
        <begin position="1403"/>
        <end position="1413"/>
    </location>
</feature>
<evidence type="ECO:0000256" key="1">
    <source>
        <dbReference type="ARBA" id="ARBA00004123"/>
    </source>
</evidence>
<evidence type="ECO:0000313" key="22">
    <source>
        <dbReference type="RefSeq" id="XP_006814029.1"/>
    </source>
</evidence>
<feature type="region of interest" description="Disordered" evidence="14">
    <location>
        <begin position="2027"/>
        <end position="2085"/>
    </location>
</feature>
<evidence type="ECO:0000256" key="6">
    <source>
        <dbReference type="ARBA" id="ARBA00022691"/>
    </source>
</evidence>
<dbReference type="Gene3D" id="3.30.40.10">
    <property type="entry name" value="Zinc/RING finger domain, C3HC4 (zinc finger)"/>
    <property type="match status" value="1"/>
</dbReference>
<dbReference type="CDD" id="cd15548">
    <property type="entry name" value="PHD_ASH1L"/>
    <property type="match status" value="1"/>
</dbReference>
<dbReference type="SMART" id="SM00508">
    <property type="entry name" value="PostSET"/>
    <property type="match status" value="1"/>
</dbReference>
<dbReference type="Pfam" id="PF20826">
    <property type="entry name" value="PHD_5"/>
    <property type="match status" value="1"/>
</dbReference>
<feature type="compositionally biased region" description="Low complexity" evidence="14">
    <location>
        <begin position="874"/>
        <end position="892"/>
    </location>
</feature>
<keyword evidence="10" id="KW-0156">Chromatin regulator</keyword>
<feature type="region of interest" description="Disordered" evidence="14">
    <location>
        <begin position="631"/>
        <end position="669"/>
    </location>
</feature>
<dbReference type="Pfam" id="PF00856">
    <property type="entry name" value="SET"/>
    <property type="match status" value="1"/>
</dbReference>
<feature type="compositionally biased region" description="Low complexity" evidence="14">
    <location>
        <begin position="422"/>
        <end position="433"/>
    </location>
</feature>
<keyword evidence="12" id="KW-0539">Nucleus</keyword>
<keyword evidence="9" id="KW-0862">Zinc</keyword>
<dbReference type="SUPFAM" id="SSF82199">
    <property type="entry name" value="SET domain"/>
    <property type="match status" value="1"/>
</dbReference>
<dbReference type="CDD" id="cd19174">
    <property type="entry name" value="SET_ASH1L"/>
    <property type="match status" value="1"/>
</dbReference>
<dbReference type="PROSITE" id="PS51215">
    <property type="entry name" value="AWS"/>
    <property type="match status" value="1"/>
</dbReference>
<feature type="compositionally biased region" description="Basic and acidic residues" evidence="14">
    <location>
        <begin position="1753"/>
        <end position="1762"/>
    </location>
</feature>
<dbReference type="Pfam" id="PF01426">
    <property type="entry name" value="BAH"/>
    <property type="match status" value="1"/>
</dbReference>
<feature type="compositionally biased region" description="Basic residues" evidence="14">
    <location>
        <begin position="704"/>
        <end position="715"/>
    </location>
</feature>
<feature type="region of interest" description="Disordered" evidence="14">
    <location>
        <begin position="1252"/>
        <end position="1284"/>
    </location>
</feature>
<feature type="compositionally biased region" description="Basic and acidic residues" evidence="14">
    <location>
        <begin position="1694"/>
        <end position="1721"/>
    </location>
</feature>
<dbReference type="PANTHER" id="PTHR46147:SF3">
    <property type="entry name" value="HISTONE-LYSINE N-METHYLTRANSFERASE ASH1"/>
    <property type="match status" value="1"/>
</dbReference>
<evidence type="ECO:0000256" key="5">
    <source>
        <dbReference type="ARBA" id="ARBA00022679"/>
    </source>
</evidence>
<dbReference type="GeneID" id="100373611"/>
<feature type="chain" id="PRO_5046411706" evidence="15">
    <location>
        <begin position="22"/>
        <end position="2667"/>
    </location>
</feature>
<feature type="signal peptide" evidence="15">
    <location>
        <begin position="1"/>
        <end position="21"/>
    </location>
</feature>
<accession>A0ABM0M1Y8</accession>
<dbReference type="Pfam" id="PF00439">
    <property type="entry name" value="Bromodomain"/>
    <property type="match status" value="1"/>
</dbReference>
<keyword evidence="8" id="KW-0863">Zinc-finger</keyword>
<proteinExistence type="predicted"/>
<feature type="region of interest" description="Disordered" evidence="14">
    <location>
        <begin position="2564"/>
        <end position="2617"/>
    </location>
</feature>
<dbReference type="SMART" id="SM00384">
    <property type="entry name" value="AT_hook"/>
    <property type="match status" value="4"/>
</dbReference>
<feature type="region of interest" description="Disordered" evidence="14">
    <location>
        <begin position="685"/>
        <end position="720"/>
    </location>
</feature>
<dbReference type="PROSITE" id="PS50014">
    <property type="entry name" value="BROMODOMAIN_2"/>
    <property type="match status" value="1"/>
</dbReference>
<evidence type="ECO:0000313" key="21">
    <source>
        <dbReference type="Proteomes" id="UP000694865"/>
    </source>
</evidence>
<feature type="domain" description="BAH" evidence="19">
    <location>
        <begin position="2384"/>
        <end position="2523"/>
    </location>
</feature>
<evidence type="ECO:0000256" key="2">
    <source>
        <dbReference type="ARBA" id="ARBA00004286"/>
    </source>
</evidence>
<feature type="compositionally biased region" description="Basic residues" evidence="14">
    <location>
        <begin position="1053"/>
        <end position="1070"/>
    </location>
</feature>
<dbReference type="InterPro" id="IPR043151">
    <property type="entry name" value="BAH_sf"/>
</dbReference>
<feature type="compositionally biased region" description="Basic and acidic residues" evidence="14">
    <location>
        <begin position="2568"/>
        <end position="2587"/>
    </location>
</feature>
<evidence type="ECO:0000256" key="10">
    <source>
        <dbReference type="ARBA" id="ARBA00022853"/>
    </source>
</evidence>
<dbReference type="Gene3D" id="2.170.270.10">
    <property type="entry name" value="SET domain"/>
    <property type="match status" value="1"/>
</dbReference>
<dbReference type="SMART" id="SM00297">
    <property type="entry name" value="BROMO"/>
    <property type="match status" value="1"/>
</dbReference>
<comment type="subcellular location">
    <subcellularLocation>
        <location evidence="2">Chromosome</location>
    </subcellularLocation>
    <subcellularLocation>
        <location evidence="1">Nucleus</location>
    </subcellularLocation>
</comment>
<feature type="compositionally biased region" description="Basic and acidic residues" evidence="14">
    <location>
        <begin position="2602"/>
        <end position="2617"/>
    </location>
</feature>
<dbReference type="Proteomes" id="UP000694865">
    <property type="component" value="Unplaced"/>
</dbReference>
<feature type="region of interest" description="Disordered" evidence="14">
    <location>
        <begin position="1522"/>
        <end position="1557"/>
    </location>
</feature>
<dbReference type="Gene3D" id="1.20.920.10">
    <property type="entry name" value="Bromodomain-like"/>
    <property type="match status" value="1"/>
</dbReference>
<dbReference type="SMART" id="SM00317">
    <property type="entry name" value="SET"/>
    <property type="match status" value="1"/>
</dbReference>